<keyword evidence="3" id="KW-0804">Transcription</keyword>
<dbReference type="Proteomes" id="UP000198528">
    <property type="component" value="Unassembled WGS sequence"/>
</dbReference>
<dbReference type="SMART" id="SM00342">
    <property type="entry name" value="HTH_ARAC"/>
    <property type="match status" value="1"/>
</dbReference>
<proteinExistence type="predicted"/>
<dbReference type="STRING" id="604330.SAMN04489857_1432"/>
<protein>
    <submittedName>
        <fullName evidence="5">AraC-type DNA-binding protein</fullName>
    </submittedName>
</protein>
<dbReference type="RefSeq" id="WP_090845887.1">
    <property type="nucleotide sequence ID" value="NZ_FMZL01000006.1"/>
</dbReference>
<keyword evidence="2 5" id="KW-0238">DNA-binding</keyword>
<dbReference type="EMBL" id="FMZL01000006">
    <property type="protein sequence ID" value="SDC24671.1"/>
    <property type="molecule type" value="Genomic_DNA"/>
</dbReference>
<evidence type="ECO:0000313" key="5">
    <source>
        <dbReference type="EMBL" id="SDC24671.1"/>
    </source>
</evidence>
<dbReference type="Pfam" id="PF12833">
    <property type="entry name" value="HTH_18"/>
    <property type="match status" value="1"/>
</dbReference>
<dbReference type="InterPro" id="IPR009057">
    <property type="entry name" value="Homeodomain-like_sf"/>
</dbReference>
<dbReference type="InterPro" id="IPR018062">
    <property type="entry name" value="HTH_AraC-typ_CS"/>
</dbReference>
<gene>
    <name evidence="5" type="ORF">SAMN04487824_10659</name>
</gene>
<dbReference type="PRINTS" id="PR00032">
    <property type="entry name" value="HTHARAC"/>
</dbReference>
<evidence type="ECO:0000313" key="6">
    <source>
        <dbReference type="Proteomes" id="UP000198528"/>
    </source>
</evidence>
<dbReference type="InterPro" id="IPR018060">
    <property type="entry name" value="HTH_AraC"/>
</dbReference>
<dbReference type="AlphaFoldDB" id="A0A1G6K1C2"/>
<dbReference type="SUPFAM" id="SSF46689">
    <property type="entry name" value="Homeodomain-like"/>
    <property type="match status" value="2"/>
</dbReference>
<evidence type="ECO:0000256" key="2">
    <source>
        <dbReference type="ARBA" id="ARBA00023125"/>
    </source>
</evidence>
<name>A0A1G6K1C2_9ACTN</name>
<dbReference type="PANTHER" id="PTHR43280:SF10">
    <property type="entry name" value="REGULATORY PROTEIN POCR"/>
    <property type="match status" value="1"/>
</dbReference>
<dbReference type="InterPro" id="IPR020449">
    <property type="entry name" value="Tscrpt_reg_AraC-type_HTH"/>
</dbReference>
<dbReference type="PROSITE" id="PS00041">
    <property type="entry name" value="HTH_ARAC_FAMILY_1"/>
    <property type="match status" value="1"/>
</dbReference>
<sequence>MNIYDNVSGNVSDPAPDSQQPVAQIVPFLCQLFYGSHGIPIAGWYGEERICCVGLPGDVMPDAHVLPIVRAQSRPYTTYSTPDDAMYGYVRDIPLGIEFIIGPTFPLGRSGLVLDHFMNLSDIPTSRREEVAPILARIPRYTYQRFCALCGFLYLQANAMVPGAEALVGATDYEVINEVHRMASQQRDSFSIEQSMLIRNDITRLVREGAVDEIWTGLGSQSYLDNLVNELSTTMGSGNLRMAKDEFIIDATETFLHGAIPGGIGLKLGLQMLSAYVAKCEDAQSEAEVATLLNAMLMDVATVVNDVRTPTGIGPEVRECIKMIADDLANVPTIEQMCHRIGCSTSYLTKHFKRETGLTINQYVRYRRMDEAKRLLRYTKYSLSEISDLLGFSSQPYFATTFKNETGITPKQYRIAVSNPDYEEDI</sequence>
<evidence type="ECO:0000256" key="1">
    <source>
        <dbReference type="ARBA" id="ARBA00023015"/>
    </source>
</evidence>
<organism evidence="5 6">
    <name type="scientific">Parafannyhessea umbonata</name>
    <dbReference type="NCBI Taxonomy" id="604330"/>
    <lineage>
        <taxon>Bacteria</taxon>
        <taxon>Bacillati</taxon>
        <taxon>Actinomycetota</taxon>
        <taxon>Coriobacteriia</taxon>
        <taxon>Coriobacteriales</taxon>
        <taxon>Atopobiaceae</taxon>
        <taxon>Parafannyhessea</taxon>
    </lineage>
</organism>
<evidence type="ECO:0000256" key="3">
    <source>
        <dbReference type="ARBA" id="ARBA00023163"/>
    </source>
</evidence>
<accession>A0A1G6K1C2</accession>
<reference evidence="6" key="1">
    <citation type="submission" date="2016-10" db="EMBL/GenBank/DDBJ databases">
        <authorList>
            <person name="Varghese N."/>
            <person name="Submissions S."/>
        </authorList>
    </citation>
    <scope>NUCLEOTIDE SEQUENCE [LARGE SCALE GENOMIC DNA]</scope>
    <source>
        <strain evidence="6">DSM 22619</strain>
    </source>
</reference>
<dbReference type="GO" id="GO:0043565">
    <property type="term" value="F:sequence-specific DNA binding"/>
    <property type="evidence" value="ECO:0007669"/>
    <property type="project" value="InterPro"/>
</dbReference>
<keyword evidence="6" id="KW-1185">Reference proteome</keyword>
<evidence type="ECO:0000259" key="4">
    <source>
        <dbReference type="PROSITE" id="PS01124"/>
    </source>
</evidence>
<keyword evidence="1" id="KW-0805">Transcription regulation</keyword>
<dbReference type="PANTHER" id="PTHR43280">
    <property type="entry name" value="ARAC-FAMILY TRANSCRIPTIONAL REGULATOR"/>
    <property type="match status" value="1"/>
</dbReference>
<dbReference type="Gene3D" id="1.10.10.60">
    <property type="entry name" value="Homeodomain-like"/>
    <property type="match status" value="2"/>
</dbReference>
<dbReference type="PROSITE" id="PS01124">
    <property type="entry name" value="HTH_ARAC_FAMILY_2"/>
    <property type="match status" value="1"/>
</dbReference>
<dbReference type="GO" id="GO:0003700">
    <property type="term" value="F:DNA-binding transcription factor activity"/>
    <property type="evidence" value="ECO:0007669"/>
    <property type="project" value="InterPro"/>
</dbReference>
<feature type="domain" description="HTH araC/xylS-type" evidence="4">
    <location>
        <begin position="318"/>
        <end position="416"/>
    </location>
</feature>